<evidence type="ECO:0000259" key="5">
    <source>
        <dbReference type="Pfam" id="PF00248"/>
    </source>
</evidence>
<dbReference type="PRINTS" id="PR00069">
    <property type="entry name" value="ALDKETRDTASE"/>
</dbReference>
<reference evidence="6 7" key="1">
    <citation type="journal article" date="2018" name="Nat. Ecol. Evol.">
        <title>Pezizomycetes genomes reveal the molecular basis of ectomycorrhizal truffle lifestyle.</title>
        <authorList>
            <person name="Murat C."/>
            <person name="Payen T."/>
            <person name="Noel B."/>
            <person name="Kuo A."/>
            <person name="Morin E."/>
            <person name="Chen J."/>
            <person name="Kohler A."/>
            <person name="Krizsan K."/>
            <person name="Balestrini R."/>
            <person name="Da Silva C."/>
            <person name="Montanini B."/>
            <person name="Hainaut M."/>
            <person name="Levati E."/>
            <person name="Barry K.W."/>
            <person name="Belfiori B."/>
            <person name="Cichocki N."/>
            <person name="Clum A."/>
            <person name="Dockter R.B."/>
            <person name="Fauchery L."/>
            <person name="Guy J."/>
            <person name="Iotti M."/>
            <person name="Le Tacon F."/>
            <person name="Lindquist E.A."/>
            <person name="Lipzen A."/>
            <person name="Malagnac F."/>
            <person name="Mello A."/>
            <person name="Molinier V."/>
            <person name="Miyauchi S."/>
            <person name="Poulain J."/>
            <person name="Riccioni C."/>
            <person name="Rubini A."/>
            <person name="Sitrit Y."/>
            <person name="Splivallo R."/>
            <person name="Traeger S."/>
            <person name="Wang M."/>
            <person name="Zifcakova L."/>
            <person name="Wipf D."/>
            <person name="Zambonelli A."/>
            <person name="Paolocci F."/>
            <person name="Nowrousian M."/>
            <person name="Ottonello S."/>
            <person name="Baldrian P."/>
            <person name="Spatafora J.W."/>
            <person name="Henrissat B."/>
            <person name="Nagy L.G."/>
            <person name="Aury J.M."/>
            <person name="Wincker P."/>
            <person name="Grigoriev I.V."/>
            <person name="Bonfante P."/>
            <person name="Martin F.M."/>
        </authorList>
    </citation>
    <scope>NUCLEOTIDE SEQUENCE [LARGE SCALE GENOMIC DNA]</scope>
    <source>
        <strain evidence="6 7">ATCC MYA-4762</strain>
    </source>
</reference>
<dbReference type="CDD" id="cd19071">
    <property type="entry name" value="AKR_AKR1-5-like"/>
    <property type="match status" value="1"/>
</dbReference>
<dbReference type="PANTHER" id="PTHR11732">
    <property type="entry name" value="ALDO/KETO REDUCTASE"/>
    <property type="match status" value="1"/>
</dbReference>
<dbReference type="Proteomes" id="UP000267821">
    <property type="component" value="Unassembled WGS sequence"/>
</dbReference>
<evidence type="ECO:0000256" key="1">
    <source>
        <dbReference type="ARBA" id="ARBA00023002"/>
    </source>
</evidence>
<feature type="active site" description="Proton donor" evidence="2">
    <location>
        <position position="61"/>
    </location>
</feature>
<dbReference type="STRING" id="1051890.A0A3N4LQK1"/>
<feature type="domain" description="NADP-dependent oxidoreductase" evidence="5">
    <location>
        <begin position="24"/>
        <end position="289"/>
    </location>
</feature>
<sequence length="300" mass="33460">MELPKTFPISTFQIPGTSTEIPAVGFGTFQPDPRKPQGTVKQAVSEAIKCGYRHIDTAYSYSTGKVEMEVGEALRECGLPREDFFIVTKLHNTFHRPEDVEVGLDWSLRNLGLEYVDLYLMHFPHAYTPVPETYETVRHLDGKPVLDYDLSRRYTDTYKAMEELVRKGKTKYIGLSNFSILKAKRILEIATISPAVNQVELHPYLPQKKLLEFSKANNIHITAHSPLGGAPVAAVASDEPGPLQDPKVIAMATKYAVSPAQILLSWGLMRGTSVIPKSNRPSRVVENFHCAYRAIVASGF</sequence>
<name>A0A3N4LQK1_9PEZI</name>
<evidence type="ECO:0000256" key="4">
    <source>
        <dbReference type="PIRSR" id="PIRSR000097-3"/>
    </source>
</evidence>
<evidence type="ECO:0000256" key="2">
    <source>
        <dbReference type="PIRSR" id="PIRSR000097-1"/>
    </source>
</evidence>
<dbReference type="Gene3D" id="3.20.20.100">
    <property type="entry name" value="NADP-dependent oxidoreductase domain"/>
    <property type="match status" value="1"/>
</dbReference>
<evidence type="ECO:0000313" key="6">
    <source>
        <dbReference type="EMBL" id="RPB25120.1"/>
    </source>
</evidence>
<dbReference type="InterPro" id="IPR020471">
    <property type="entry name" value="AKR"/>
</dbReference>
<dbReference type="PROSITE" id="PS00062">
    <property type="entry name" value="ALDOKETO_REDUCTASE_2"/>
    <property type="match status" value="1"/>
</dbReference>
<dbReference type="OrthoDB" id="416253at2759"/>
<accession>A0A3N4LQK1</accession>
<feature type="binding site" evidence="3">
    <location>
        <position position="122"/>
    </location>
    <ligand>
        <name>substrate</name>
    </ligand>
</feature>
<dbReference type="FunCoup" id="A0A3N4LQK1">
    <property type="interactions" value="467"/>
</dbReference>
<dbReference type="AlphaFoldDB" id="A0A3N4LQK1"/>
<feature type="site" description="Lowers pKa of active site Tyr" evidence="4">
    <location>
        <position position="89"/>
    </location>
</feature>
<dbReference type="InParanoid" id="A0A3N4LQK1"/>
<evidence type="ECO:0000313" key="7">
    <source>
        <dbReference type="Proteomes" id="UP000267821"/>
    </source>
</evidence>
<dbReference type="InterPro" id="IPR018170">
    <property type="entry name" value="Aldo/ket_reductase_CS"/>
</dbReference>
<proteinExistence type="predicted"/>
<dbReference type="EMBL" id="ML121539">
    <property type="protein sequence ID" value="RPB25120.1"/>
    <property type="molecule type" value="Genomic_DNA"/>
</dbReference>
<dbReference type="InterPro" id="IPR036812">
    <property type="entry name" value="NAD(P)_OxRdtase_dom_sf"/>
</dbReference>
<dbReference type="Pfam" id="PF00248">
    <property type="entry name" value="Aldo_ket_red"/>
    <property type="match status" value="1"/>
</dbReference>
<dbReference type="PIRSF" id="PIRSF000097">
    <property type="entry name" value="AKR"/>
    <property type="match status" value="1"/>
</dbReference>
<evidence type="ECO:0000256" key="3">
    <source>
        <dbReference type="PIRSR" id="PIRSR000097-2"/>
    </source>
</evidence>
<keyword evidence="7" id="KW-1185">Reference proteome</keyword>
<gene>
    <name evidence="6" type="ORF">L211DRAFT_823372</name>
</gene>
<dbReference type="InterPro" id="IPR023210">
    <property type="entry name" value="NADP_OxRdtase_dom"/>
</dbReference>
<keyword evidence="1" id="KW-0560">Oxidoreductase</keyword>
<organism evidence="6 7">
    <name type="scientific">Terfezia boudieri ATCC MYA-4762</name>
    <dbReference type="NCBI Taxonomy" id="1051890"/>
    <lineage>
        <taxon>Eukaryota</taxon>
        <taxon>Fungi</taxon>
        <taxon>Dikarya</taxon>
        <taxon>Ascomycota</taxon>
        <taxon>Pezizomycotina</taxon>
        <taxon>Pezizomycetes</taxon>
        <taxon>Pezizales</taxon>
        <taxon>Pezizaceae</taxon>
        <taxon>Terfezia</taxon>
    </lineage>
</organism>
<dbReference type="SUPFAM" id="SSF51430">
    <property type="entry name" value="NAD(P)-linked oxidoreductase"/>
    <property type="match status" value="1"/>
</dbReference>
<protein>
    <submittedName>
        <fullName evidence="6">Aldo/keto reductase</fullName>
    </submittedName>
</protein>
<dbReference type="GO" id="GO:0016491">
    <property type="term" value="F:oxidoreductase activity"/>
    <property type="evidence" value="ECO:0007669"/>
    <property type="project" value="UniProtKB-KW"/>
</dbReference>